<dbReference type="Proteomes" id="UP000632339">
    <property type="component" value="Unassembled WGS sequence"/>
</dbReference>
<evidence type="ECO:0000256" key="1">
    <source>
        <dbReference type="SAM" id="Phobius"/>
    </source>
</evidence>
<name>A0ABQ2I352_9BACT</name>
<keyword evidence="1" id="KW-1133">Transmembrane helix</keyword>
<organism evidence="2 3">
    <name type="scientific">Dyadobacter beijingensis</name>
    <dbReference type="NCBI Taxonomy" id="365489"/>
    <lineage>
        <taxon>Bacteria</taxon>
        <taxon>Pseudomonadati</taxon>
        <taxon>Bacteroidota</taxon>
        <taxon>Cytophagia</taxon>
        <taxon>Cytophagales</taxon>
        <taxon>Spirosomataceae</taxon>
        <taxon>Dyadobacter</taxon>
    </lineage>
</organism>
<evidence type="ECO:0000313" key="2">
    <source>
        <dbReference type="EMBL" id="GGM99127.1"/>
    </source>
</evidence>
<keyword evidence="3" id="KW-1185">Reference proteome</keyword>
<comment type="caution">
    <text evidence="2">The sequence shown here is derived from an EMBL/GenBank/DDBJ whole genome shotgun (WGS) entry which is preliminary data.</text>
</comment>
<evidence type="ECO:0008006" key="4">
    <source>
        <dbReference type="Google" id="ProtNLM"/>
    </source>
</evidence>
<gene>
    <name evidence="2" type="ORF">GCM10010967_36360</name>
</gene>
<keyword evidence="1" id="KW-0812">Transmembrane</keyword>
<keyword evidence="1" id="KW-0472">Membrane</keyword>
<sequence length="132" mass="14766">MLTLYIIALPVLAAVMLVGGGNWFQMRESRKLKRVLKNGREYEAIILEAWPINPSVFYTENIRLKVQILSETPVVVEFDFDASFPESQRELVVGKVITVDIDPADPRNVLIVRKSSRPSALSPSKGNSLLAI</sequence>
<dbReference type="EMBL" id="BMLI01000002">
    <property type="protein sequence ID" value="GGM99127.1"/>
    <property type="molecule type" value="Genomic_DNA"/>
</dbReference>
<feature type="transmembrane region" description="Helical" evidence="1">
    <location>
        <begin position="6"/>
        <end position="24"/>
    </location>
</feature>
<accession>A0ABQ2I352</accession>
<protein>
    <recommendedName>
        <fullName evidence="4">DUF3592 domain-containing protein</fullName>
    </recommendedName>
</protein>
<proteinExistence type="predicted"/>
<dbReference type="RefSeq" id="WP_019940232.1">
    <property type="nucleotide sequence ID" value="NZ_BMLI01000002.1"/>
</dbReference>
<reference evidence="3" key="1">
    <citation type="journal article" date="2019" name="Int. J. Syst. Evol. Microbiol.">
        <title>The Global Catalogue of Microorganisms (GCM) 10K type strain sequencing project: providing services to taxonomists for standard genome sequencing and annotation.</title>
        <authorList>
            <consortium name="The Broad Institute Genomics Platform"/>
            <consortium name="The Broad Institute Genome Sequencing Center for Infectious Disease"/>
            <person name="Wu L."/>
            <person name="Ma J."/>
        </authorList>
    </citation>
    <scope>NUCLEOTIDE SEQUENCE [LARGE SCALE GENOMIC DNA]</scope>
    <source>
        <strain evidence="3">CGMCC 1.6375</strain>
    </source>
</reference>
<evidence type="ECO:0000313" key="3">
    <source>
        <dbReference type="Proteomes" id="UP000632339"/>
    </source>
</evidence>